<reference evidence="6 8" key="3">
    <citation type="submission" date="2019-07" db="EMBL/GenBank/DDBJ databases">
        <title>Whole genome shotgun sequence of Methylobacterium oxalidis NBRC 107715.</title>
        <authorList>
            <person name="Hosoyama A."/>
            <person name="Uohara A."/>
            <person name="Ohji S."/>
            <person name="Ichikawa N."/>
        </authorList>
    </citation>
    <scope>NUCLEOTIDE SEQUENCE [LARGE SCALE GENOMIC DNA]</scope>
    <source>
        <strain evidence="6 8">NBRC 107715</strain>
    </source>
</reference>
<keyword evidence="3" id="KW-0804">Transcription</keyword>
<keyword evidence="9" id="KW-1185">Reference proteome</keyword>
<name>A0A512J307_9HYPH</name>
<accession>A0A512J307</accession>
<evidence type="ECO:0000313" key="6">
    <source>
        <dbReference type="EMBL" id="GEP04358.1"/>
    </source>
</evidence>
<dbReference type="PANTHER" id="PTHR47894:SF4">
    <property type="entry name" value="HTH-TYPE TRANSCRIPTIONAL REGULATOR GADX"/>
    <property type="match status" value="1"/>
</dbReference>
<dbReference type="EMBL" id="BSPK01000111">
    <property type="protein sequence ID" value="GLS67123.1"/>
    <property type="molecule type" value="Genomic_DNA"/>
</dbReference>
<dbReference type="SMART" id="SM00342">
    <property type="entry name" value="HTH_ARAC"/>
    <property type="match status" value="1"/>
</dbReference>
<dbReference type="Pfam" id="PF12625">
    <property type="entry name" value="Arabinose_bd"/>
    <property type="match status" value="1"/>
</dbReference>
<evidence type="ECO:0000313" key="7">
    <source>
        <dbReference type="EMBL" id="GLS67123.1"/>
    </source>
</evidence>
<reference evidence="7" key="1">
    <citation type="journal article" date="2014" name="Int. J. Syst. Evol. Microbiol.">
        <title>Complete genome of a new Firmicutes species belonging to the dominant human colonic microbiota ('Ruminococcus bicirculans') reveals two chromosomes and a selective capacity to utilize plant glucans.</title>
        <authorList>
            <consortium name="NISC Comparative Sequencing Program"/>
            <person name="Wegmann U."/>
            <person name="Louis P."/>
            <person name="Goesmann A."/>
            <person name="Henrissat B."/>
            <person name="Duncan S.H."/>
            <person name="Flint H.J."/>
        </authorList>
    </citation>
    <scope>NUCLEOTIDE SEQUENCE</scope>
    <source>
        <strain evidence="7">NBRC 107715</strain>
    </source>
</reference>
<protein>
    <submittedName>
        <fullName evidence="6">Transcriptional regulator</fullName>
    </submittedName>
</protein>
<dbReference type="PANTHER" id="PTHR47894">
    <property type="entry name" value="HTH-TYPE TRANSCRIPTIONAL REGULATOR GADX"/>
    <property type="match status" value="1"/>
</dbReference>
<dbReference type="InterPro" id="IPR018060">
    <property type="entry name" value="HTH_AraC"/>
</dbReference>
<evidence type="ECO:0000256" key="2">
    <source>
        <dbReference type="ARBA" id="ARBA00023125"/>
    </source>
</evidence>
<evidence type="ECO:0000256" key="4">
    <source>
        <dbReference type="SAM" id="MobiDB-lite"/>
    </source>
</evidence>
<dbReference type="GO" id="GO:0000976">
    <property type="term" value="F:transcription cis-regulatory region binding"/>
    <property type="evidence" value="ECO:0007669"/>
    <property type="project" value="TreeGrafter"/>
</dbReference>
<evidence type="ECO:0000259" key="5">
    <source>
        <dbReference type="PROSITE" id="PS01124"/>
    </source>
</evidence>
<dbReference type="Proteomes" id="UP000321960">
    <property type="component" value="Unassembled WGS sequence"/>
</dbReference>
<sequence length="331" mass="36042">MQAIRTVLAERGADFDGLVAEAGLDPRVFGGRLVPFTALGQLLALGAGRTGCAHLGLLVGQRATLDSLGLIGLLMRNSGTVGDALRALEAHLCVRNRGALVGLSVFDDTAVLSYAPHEPEAEGAAHHAERGIAKATNLLRALCAADWAPLEVLLPRSAPQDIAPYGAFFRAPVRFDQETAALVFPASLLEQRIAGADAAVRRSVEERIRRLEAAQSSTLTEKLREYLRTEVTRQRCNAERAARLRMVNRRTLSRRLRAEGTSFKRLATEAQFRVARHLLADTTLTMGQISAALDFSEPAAFTHAFHRWSGTSPSAWRRENQPERKGAQPRA</sequence>
<keyword evidence="1" id="KW-0805">Transcription regulation</keyword>
<evidence type="ECO:0000256" key="1">
    <source>
        <dbReference type="ARBA" id="ARBA00023015"/>
    </source>
</evidence>
<comment type="caution">
    <text evidence="6">The sequence shown here is derived from an EMBL/GenBank/DDBJ whole genome shotgun (WGS) entry which is preliminary data.</text>
</comment>
<dbReference type="RefSeq" id="WP_306424499.1">
    <property type="nucleotide sequence ID" value="NZ_BJZU01000043.1"/>
</dbReference>
<dbReference type="PROSITE" id="PS01124">
    <property type="entry name" value="HTH_ARAC_FAMILY_2"/>
    <property type="match status" value="1"/>
</dbReference>
<dbReference type="AlphaFoldDB" id="A0A512J307"/>
<dbReference type="Gene3D" id="1.10.10.60">
    <property type="entry name" value="Homeodomain-like"/>
    <property type="match status" value="1"/>
</dbReference>
<proteinExistence type="predicted"/>
<reference evidence="7" key="4">
    <citation type="submission" date="2023-01" db="EMBL/GenBank/DDBJ databases">
        <title>Draft genome sequence of Methylobacterium oxalidis strain NBRC 107715.</title>
        <authorList>
            <person name="Sun Q."/>
            <person name="Mori K."/>
        </authorList>
    </citation>
    <scope>NUCLEOTIDE SEQUENCE</scope>
    <source>
        <strain evidence="7">NBRC 107715</strain>
    </source>
</reference>
<feature type="domain" description="HTH araC/xylS-type" evidence="5">
    <location>
        <begin position="221"/>
        <end position="319"/>
    </location>
</feature>
<dbReference type="Proteomes" id="UP001156856">
    <property type="component" value="Unassembled WGS sequence"/>
</dbReference>
<dbReference type="InterPro" id="IPR032687">
    <property type="entry name" value="AraC-type_N"/>
</dbReference>
<dbReference type="GO" id="GO:0005829">
    <property type="term" value="C:cytosol"/>
    <property type="evidence" value="ECO:0007669"/>
    <property type="project" value="TreeGrafter"/>
</dbReference>
<dbReference type="EMBL" id="BJZU01000043">
    <property type="protein sequence ID" value="GEP04358.1"/>
    <property type="molecule type" value="Genomic_DNA"/>
</dbReference>
<gene>
    <name evidence="7" type="ORF">GCM10007888_55060</name>
    <name evidence="6" type="ORF">MOX02_23960</name>
</gene>
<dbReference type="Pfam" id="PF12833">
    <property type="entry name" value="HTH_18"/>
    <property type="match status" value="1"/>
</dbReference>
<feature type="compositionally biased region" description="Basic and acidic residues" evidence="4">
    <location>
        <begin position="316"/>
        <end position="331"/>
    </location>
</feature>
<dbReference type="SUPFAM" id="SSF46689">
    <property type="entry name" value="Homeodomain-like"/>
    <property type="match status" value="1"/>
</dbReference>
<keyword evidence="2" id="KW-0238">DNA-binding</keyword>
<evidence type="ECO:0000313" key="8">
    <source>
        <dbReference type="Proteomes" id="UP000321960"/>
    </source>
</evidence>
<reference evidence="9" key="2">
    <citation type="journal article" date="2019" name="Int. J. Syst. Evol. Microbiol.">
        <title>The Global Catalogue of Microorganisms (GCM) 10K type strain sequencing project: providing services to taxonomists for standard genome sequencing and annotation.</title>
        <authorList>
            <consortium name="The Broad Institute Genomics Platform"/>
            <consortium name="The Broad Institute Genome Sequencing Center for Infectious Disease"/>
            <person name="Wu L."/>
            <person name="Ma J."/>
        </authorList>
    </citation>
    <scope>NUCLEOTIDE SEQUENCE [LARGE SCALE GENOMIC DNA]</scope>
    <source>
        <strain evidence="9">NBRC 107715</strain>
    </source>
</reference>
<feature type="region of interest" description="Disordered" evidence="4">
    <location>
        <begin position="311"/>
        <end position="331"/>
    </location>
</feature>
<dbReference type="GO" id="GO:0003700">
    <property type="term" value="F:DNA-binding transcription factor activity"/>
    <property type="evidence" value="ECO:0007669"/>
    <property type="project" value="InterPro"/>
</dbReference>
<evidence type="ECO:0000313" key="9">
    <source>
        <dbReference type="Proteomes" id="UP001156856"/>
    </source>
</evidence>
<organism evidence="6 8">
    <name type="scientific">Methylobacterium oxalidis</name>
    <dbReference type="NCBI Taxonomy" id="944322"/>
    <lineage>
        <taxon>Bacteria</taxon>
        <taxon>Pseudomonadati</taxon>
        <taxon>Pseudomonadota</taxon>
        <taxon>Alphaproteobacteria</taxon>
        <taxon>Hyphomicrobiales</taxon>
        <taxon>Methylobacteriaceae</taxon>
        <taxon>Methylobacterium</taxon>
    </lineage>
</organism>
<dbReference type="InterPro" id="IPR009057">
    <property type="entry name" value="Homeodomain-like_sf"/>
</dbReference>
<evidence type="ECO:0000256" key="3">
    <source>
        <dbReference type="ARBA" id="ARBA00023163"/>
    </source>
</evidence>